<dbReference type="InterPro" id="IPR050180">
    <property type="entry name" value="RNR_Ribonuclease"/>
</dbReference>
<feature type="compositionally biased region" description="Polar residues" evidence="2">
    <location>
        <begin position="156"/>
        <end position="168"/>
    </location>
</feature>
<accession>A0A1Q2YF07</accession>
<sequence>MSLQPPAPNNRGTHHRRSSSNSQYQQQEQEGVSISNSTASLRNHRRSQSSITSVGSIPFSKTDSRPQALGHTRRHSLGLAEAKKAAAEAHAQRYHNSPSKLSLSSTIQVDEQNDEPETGSASILNPPVFRFPGSPKLDDASDSASSNATKLHSRNRSSFSDRSPQRSFQFPPKDPSQTLQPPQPAFAERHQPSALGHRSTGSDLSSNWRKQQPVTPTHNNNNNSVSNFESPAFLPGHRSRNSYGGSISSISQFNQGQRKSLFAPYLPQNSLPDLINEGKLVTGILRVNKKNRSDAYVSTDGLLDADIFICGSKDRNRALEGDLVAIELLVVDEVWSSKREKEEKKRRKDTKFNSDLNDDVHNDASTSSNITEQTNASYPSSNSGSLNRKNSLKQRPIQKKNDDVEVEGQSLLLVEEEEINDDAKPLYAGHVVAVIDRIPGQLFSGTLGLLRPSQAAKKEKEKDTDNEKKSSYHDNDSRPKPKIVWFKPIDKKVPLIAIPTEQAPKDFIENHEKYANQTFIASIKRWPITSLHPFGTLVARLGATDDAAVEVESILRDNNFMCDEYIDGQEKYMLDFPNTDYILSKSDRKQFNDDYIIACSQNGQFCDHAFHVKGIDGNKIELGVHILDVSEYVLNDTNLDKRAKKRSHGVFLPQKSVNLFPDNINKLISFNEASKSPALSVVFEIDSLTFEIENVWMGETEIKPSKRVNYEEIDKILSDLEDSNNKNDSAISSYFASMALIASRLKRKRLNNPTLNTKNMLPLLDQLDDERVKLSLNIYDNIESTFIIDEIFHNVNAAVAQKIHSALGGRAFLRRFPIPTLNKFEYYQSKIAQLGVELNTTNAGSFQNSILSIDDPLKREAVETILVKCMGRGKYVIAGKTDQELSHYLLNLPTYTHFNAPLRRYADIIVHRQLKHVINHTIDNYTDDLDSLKVISDYCNFKKDCANATQEQAIHLLLCQTINDMSSETGQVLCSGIVLQVYESAFDVYLPEFGIEKRVHGDQLPLSKAEFDKFNKVLKLFWDPTIDSSTFIPADENEPLSYRASIKNKFRIPALDVAKSQDDSSKSNSGLLSKEMYEKLNSLKLKPPRVKVLLPQEDENPLGPYLKHLNVEVEGSNHIQEIKLLDKVPVILRSEIGMSLPCLTVRVLNPFCKTEGKR</sequence>
<feature type="compositionally biased region" description="Basic and acidic residues" evidence="2">
    <location>
        <begin position="456"/>
        <end position="479"/>
    </location>
</feature>
<organism evidence="4 5">
    <name type="scientific">Pichia membranifaciens</name>
    <dbReference type="NCBI Taxonomy" id="4926"/>
    <lineage>
        <taxon>Eukaryota</taxon>
        <taxon>Fungi</taxon>
        <taxon>Dikarya</taxon>
        <taxon>Ascomycota</taxon>
        <taxon>Saccharomycotina</taxon>
        <taxon>Pichiomycetes</taxon>
        <taxon>Pichiales</taxon>
        <taxon>Pichiaceae</taxon>
        <taxon>Pichia</taxon>
    </lineage>
</organism>
<dbReference type="SUPFAM" id="SSF50249">
    <property type="entry name" value="Nucleic acid-binding proteins"/>
    <property type="match status" value="2"/>
</dbReference>
<dbReference type="InterPro" id="IPR041093">
    <property type="entry name" value="Dis3l2-like_C"/>
</dbReference>
<dbReference type="Pfam" id="PF00773">
    <property type="entry name" value="RNB"/>
    <property type="match status" value="1"/>
</dbReference>
<feature type="region of interest" description="Disordered" evidence="2">
    <location>
        <begin position="1"/>
        <end position="240"/>
    </location>
</feature>
<dbReference type="EMBL" id="BDGI01000057">
    <property type="protein sequence ID" value="GAV28137.1"/>
    <property type="molecule type" value="Genomic_DNA"/>
</dbReference>
<evidence type="ECO:0000313" key="4">
    <source>
        <dbReference type="EMBL" id="GAV28137.1"/>
    </source>
</evidence>
<dbReference type="Pfam" id="PF17849">
    <property type="entry name" value="OB_Dis3"/>
    <property type="match status" value="1"/>
</dbReference>
<proteinExistence type="inferred from homology"/>
<feature type="domain" description="RNB" evidence="3">
    <location>
        <begin position="588"/>
        <end position="920"/>
    </location>
</feature>
<comment type="similarity">
    <text evidence="1">Belongs to the RNR ribonuclease family.</text>
</comment>
<dbReference type="GO" id="GO:0000175">
    <property type="term" value="F:3'-5'-RNA exonuclease activity"/>
    <property type="evidence" value="ECO:0007669"/>
    <property type="project" value="TreeGrafter"/>
</dbReference>
<dbReference type="GO" id="GO:0006402">
    <property type="term" value="P:mRNA catabolic process"/>
    <property type="evidence" value="ECO:0007669"/>
    <property type="project" value="TreeGrafter"/>
</dbReference>
<gene>
    <name evidence="4" type="ORF">PMKS-001606</name>
</gene>
<dbReference type="GO" id="GO:0003723">
    <property type="term" value="F:RNA binding"/>
    <property type="evidence" value="ECO:0007669"/>
    <property type="project" value="InterPro"/>
</dbReference>
<feature type="compositionally biased region" description="Low complexity" evidence="2">
    <location>
        <begin position="19"/>
        <end position="33"/>
    </location>
</feature>
<dbReference type="Gene3D" id="2.40.50.700">
    <property type="match status" value="1"/>
</dbReference>
<feature type="region of interest" description="Disordered" evidence="2">
    <location>
        <begin position="453"/>
        <end position="479"/>
    </location>
</feature>
<name>A0A1Q2YF07_9ASCO</name>
<dbReference type="Gene3D" id="2.40.50.140">
    <property type="entry name" value="Nucleic acid-binding proteins"/>
    <property type="match status" value="1"/>
</dbReference>
<evidence type="ECO:0000259" key="3">
    <source>
        <dbReference type="SMART" id="SM00955"/>
    </source>
</evidence>
<comment type="caution">
    <text evidence="4">The sequence shown here is derived from an EMBL/GenBank/DDBJ whole genome shotgun (WGS) entry which is preliminary data.</text>
</comment>
<dbReference type="Pfam" id="PF17877">
    <property type="entry name" value="Dis3l2_C_term"/>
    <property type="match status" value="1"/>
</dbReference>
<reference evidence="4 5" key="1">
    <citation type="submission" date="2016-08" db="EMBL/GenBank/DDBJ databases">
        <title>Whole genome shotgun sequence of Pichia membranifaciens KS47-1.</title>
        <authorList>
            <person name="Konishi M."/>
            <person name="Ishida M."/>
            <person name="Arakawa T."/>
            <person name="Kato Y."/>
            <person name="Horiuchi J."/>
        </authorList>
    </citation>
    <scope>NUCLEOTIDE SEQUENCE [LARGE SCALE GENOMIC DNA]</scope>
    <source>
        <strain evidence="4 5">KS47-1</strain>
    </source>
</reference>
<dbReference type="GO" id="GO:0000932">
    <property type="term" value="C:P-body"/>
    <property type="evidence" value="ECO:0007669"/>
    <property type="project" value="TreeGrafter"/>
</dbReference>
<dbReference type="FunFam" id="2.40.50.690:FF:000001">
    <property type="entry name" value="Cell wall biogenesis protein"/>
    <property type="match status" value="1"/>
</dbReference>
<dbReference type="OrthoDB" id="372421at2759"/>
<dbReference type="FunFam" id="2.40.50.700:FF:000002">
    <property type="entry name" value="Cell wall biogenesis protein"/>
    <property type="match status" value="1"/>
</dbReference>
<evidence type="ECO:0000313" key="5">
    <source>
        <dbReference type="Proteomes" id="UP000186136"/>
    </source>
</evidence>
<protein>
    <recommendedName>
        <fullName evidence="3">RNB domain-containing protein</fullName>
    </recommendedName>
</protein>
<evidence type="ECO:0000256" key="1">
    <source>
        <dbReference type="ARBA" id="ARBA00005785"/>
    </source>
</evidence>
<feature type="compositionally biased region" description="Polar residues" evidence="2">
    <location>
        <begin position="48"/>
        <end position="61"/>
    </location>
</feature>
<feature type="compositionally biased region" description="Polar residues" evidence="2">
    <location>
        <begin position="94"/>
        <end position="110"/>
    </location>
</feature>
<dbReference type="PANTHER" id="PTHR23355:SF9">
    <property type="entry name" value="DIS3-LIKE EXONUCLEASE 2"/>
    <property type="match status" value="1"/>
</dbReference>
<feature type="region of interest" description="Disordered" evidence="2">
    <location>
        <begin position="339"/>
        <end position="404"/>
    </location>
</feature>
<keyword evidence="5" id="KW-1185">Reference proteome</keyword>
<dbReference type="Proteomes" id="UP000186136">
    <property type="component" value="Unassembled WGS sequence"/>
</dbReference>
<dbReference type="PANTHER" id="PTHR23355">
    <property type="entry name" value="RIBONUCLEASE"/>
    <property type="match status" value="1"/>
</dbReference>
<dbReference type="AlphaFoldDB" id="A0A1Q2YF07"/>
<evidence type="ECO:0000256" key="2">
    <source>
        <dbReference type="SAM" id="MobiDB-lite"/>
    </source>
</evidence>
<feature type="compositionally biased region" description="Basic and acidic residues" evidence="2">
    <location>
        <begin position="81"/>
        <end position="91"/>
    </location>
</feature>
<dbReference type="InterPro" id="IPR001900">
    <property type="entry name" value="RNase_II/R"/>
</dbReference>
<feature type="compositionally biased region" description="Polar residues" evidence="2">
    <location>
        <begin position="199"/>
        <end position="218"/>
    </location>
</feature>
<dbReference type="InterPro" id="IPR012340">
    <property type="entry name" value="NA-bd_OB-fold"/>
</dbReference>
<dbReference type="SMART" id="SM00955">
    <property type="entry name" value="RNB"/>
    <property type="match status" value="1"/>
</dbReference>
<dbReference type="InterPro" id="IPR041505">
    <property type="entry name" value="Dis3_CSD2"/>
</dbReference>
<feature type="compositionally biased region" description="Polar residues" evidence="2">
    <location>
        <begin position="363"/>
        <end position="389"/>
    </location>
</feature>
<dbReference type="Gene3D" id="2.40.50.690">
    <property type="match status" value="1"/>
</dbReference>